<comment type="caution">
    <text evidence="1">The sequence shown here is derived from an EMBL/GenBank/DDBJ whole genome shotgun (WGS) entry which is preliminary data.</text>
</comment>
<dbReference type="RefSeq" id="WP_123609113.1">
    <property type="nucleotide sequence ID" value="NZ_RJVG01000004.1"/>
</dbReference>
<organism evidence="1 2">
    <name type="scientific">Mobilisporobacter senegalensis</name>
    <dbReference type="NCBI Taxonomy" id="1329262"/>
    <lineage>
        <taxon>Bacteria</taxon>
        <taxon>Bacillati</taxon>
        <taxon>Bacillota</taxon>
        <taxon>Clostridia</taxon>
        <taxon>Lachnospirales</taxon>
        <taxon>Lachnospiraceae</taxon>
        <taxon>Mobilisporobacter</taxon>
    </lineage>
</organism>
<keyword evidence="2" id="KW-1185">Reference proteome</keyword>
<dbReference type="Proteomes" id="UP000273083">
    <property type="component" value="Unassembled WGS sequence"/>
</dbReference>
<protein>
    <recommendedName>
        <fullName evidence="3">Lipoprotein</fullName>
    </recommendedName>
</protein>
<gene>
    <name evidence="1" type="ORF">EDD66_104203</name>
</gene>
<evidence type="ECO:0000313" key="1">
    <source>
        <dbReference type="EMBL" id="ROR28616.1"/>
    </source>
</evidence>
<dbReference type="PROSITE" id="PS51257">
    <property type="entry name" value="PROKAR_LIPOPROTEIN"/>
    <property type="match status" value="1"/>
</dbReference>
<evidence type="ECO:0000313" key="2">
    <source>
        <dbReference type="Proteomes" id="UP000273083"/>
    </source>
</evidence>
<reference evidence="1 2" key="1">
    <citation type="submission" date="2018-11" db="EMBL/GenBank/DDBJ databases">
        <title>Genomic Encyclopedia of Type Strains, Phase IV (KMG-IV): sequencing the most valuable type-strain genomes for metagenomic binning, comparative biology and taxonomic classification.</title>
        <authorList>
            <person name="Goeker M."/>
        </authorList>
    </citation>
    <scope>NUCLEOTIDE SEQUENCE [LARGE SCALE GENOMIC DNA]</scope>
    <source>
        <strain evidence="1 2">DSM 26537</strain>
    </source>
</reference>
<evidence type="ECO:0008006" key="3">
    <source>
        <dbReference type="Google" id="ProtNLM"/>
    </source>
</evidence>
<dbReference type="AlphaFoldDB" id="A0A3N1XPR8"/>
<dbReference type="EMBL" id="RJVG01000004">
    <property type="protein sequence ID" value="ROR28616.1"/>
    <property type="molecule type" value="Genomic_DNA"/>
</dbReference>
<sequence length="74" mass="8595">MRKKMVILYILILAALLIGCTKRDKTGYYAVYNINSKLSYNYCGLAYSNGIKDYFYSDGIIYKYHNTIDDSDQL</sequence>
<accession>A0A3N1XPR8</accession>
<name>A0A3N1XPR8_9FIRM</name>
<proteinExistence type="predicted"/>